<evidence type="ECO:0000313" key="1">
    <source>
        <dbReference type="EMBL" id="QRW24066.1"/>
    </source>
</evidence>
<keyword evidence="1" id="KW-0489">Methyltransferase</keyword>
<dbReference type="CDD" id="cd02440">
    <property type="entry name" value="AdoMet_MTases"/>
    <property type="match status" value="2"/>
</dbReference>
<dbReference type="GeneID" id="67032669"/>
<sequence length="778" mass="86669">MNLFENTATIYHVTDTQFESEAGTDSDAIVSEASSCQTMSTLSSGEVAEYFHDRFGYTYMVDENVPVVFPTDSLADRLDVLVHMIIRHCQGGKMIPSAGHELLAQGGLDGGGAKVLDLPTNSGTWVQEIAEIYPSADFVSMDVKPLAPHVPHPRIKYEVYNLYAGICEPDASFDLVHARICVTLTKDYKFLMREMHRVLKPGGLLIISEIPSQAYEVESPSEPLHSSPLRVKAIGLIRTSLASQGVDLNSWDEMSDRLSPGHPMWNNASLDAKNENQAAVRGFYNVTTFTHLIPNGPWSADGGQRVLGALAKVLFKQTWKSLLPTMQMMGVPQTEAEAFVEKLLEEVDDPKYRSYAKYKLWLLIFSMLIAAYRGSLLIAKIFLRTGPCPWMISLFCLDYRSALPTMPLPDNSQEEAAPVYLVTDNDHDNYDDEFAEVRSEAMTSESSSARTMSTLSTGEVANYFKTLHGFTYVTDDNIPLAFPTDAVAERINVVFNIITRLSQGGKNVPAIAEELLIAGGLDGTGARVLSLVTNSGVWAYEVASTYPSTEIVSIDVKPLTALVPHERIKFEVYDIYAGIAEPDASFDLVHARQCVTMFKDYNFMLREMHRVLKPGGLLVIGEMPSQSYEASNPSIPLRTSPMRTEAIRLMRKAHTAQGIDLAAWDDMAYRLDPGHPMWENQNSDLKTTVSSVRGFRTITTSTYLIPNGPWSNEETQRVIGSMGKLIFEKAWKALPPMLRMMGMNESNAAEFLSRLEAEVQNPNYRSYAKYKIWCARRI</sequence>
<proteinExistence type="predicted"/>
<name>A0A8H8P533_9AGAM</name>
<organism evidence="1 2">
    <name type="scientific">Rhizoctonia solani</name>
    <dbReference type="NCBI Taxonomy" id="456999"/>
    <lineage>
        <taxon>Eukaryota</taxon>
        <taxon>Fungi</taxon>
        <taxon>Dikarya</taxon>
        <taxon>Basidiomycota</taxon>
        <taxon>Agaricomycotina</taxon>
        <taxon>Agaricomycetes</taxon>
        <taxon>Cantharellales</taxon>
        <taxon>Ceratobasidiaceae</taxon>
        <taxon>Rhizoctonia</taxon>
    </lineage>
</organism>
<dbReference type="RefSeq" id="XP_043184303.1">
    <property type="nucleotide sequence ID" value="XM_043330206.1"/>
</dbReference>
<dbReference type="Proteomes" id="UP000650533">
    <property type="component" value="Chromosome 11"/>
</dbReference>
<reference evidence="1" key="1">
    <citation type="submission" date="2020-05" db="EMBL/GenBank/DDBJ databases">
        <title>Evolutionary and genomic comparisons of hybrid uninucleate and nonhybrid Rhizoctonia fungi.</title>
        <authorList>
            <person name="Li C."/>
            <person name="Chen X."/>
        </authorList>
    </citation>
    <scope>NUCLEOTIDE SEQUENCE</scope>
    <source>
        <strain evidence="1">AG-1 IA</strain>
    </source>
</reference>
<dbReference type="InterPro" id="IPR029063">
    <property type="entry name" value="SAM-dependent_MTases_sf"/>
</dbReference>
<gene>
    <name evidence="1" type="ORF">RhiXN_10390</name>
</gene>
<dbReference type="AlphaFoldDB" id="A0A8H8P533"/>
<dbReference type="SUPFAM" id="SSF53335">
    <property type="entry name" value="S-adenosyl-L-methionine-dependent methyltransferases"/>
    <property type="match status" value="2"/>
</dbReference>
<evidence type="ECO:0000313" key="2">
    <source>
        <dbReference type="Proteomes" id="UP000650533"/>
    </source>
</evidence>
<accession>A0A8H8P533</accession>
<dbReference type="KEGG" id="rsx:RhiXN_10390"/>
<dbReference type="Pfam" id="PF13489">
    <property type="entry name" value="Methyltransf_23"/>
    <property type="match status" value="2"/>
</dbReference>
<dbReference type="GO" id="GO:0032259">
    <property type="term" value="P:methylation"/>
    <property type="evidence" value="ECO:0007669"/>
    <property type="project" value="UniProtKB-KW"/>
</dbReference>
<protein>
    <submittedName>
        <fullName evidence="1">Methyltransferase domain protein</fullName>
    </submittedName>
</protein>
<dbReference type="EMBL" id="CP059668">
    <property type="protein sequence ID" value="QRW24066.1"/>
    <property type="molecule type" value="Genomic_DNA"/>
</dbReference>
<dbReference type="PANTHER" id="PTHR43591">
    <property type="entry name" value="METHYLTRANSFERASE"/>
    <property type="match status" value="1"/>
</dbReference>
<dbReference type="PANTHER" id="PTHR43591:SF110">
    <property type="entry name" value="RHODANESE DOMAIN-CONTAINING PROTEIN"/>
    <property type="match status" value="1"/>
</dbReference>
<keyword evidence="1" id="KW-0808">Transferase</keyword>
<dbReference type="GO" id="GO:0008168">
    <property type="term" value="F:methyltransferase activity"/>
    <property type="evidence" value="ECO:0007669"/>
    <property type="project" value="UniProtKB-KW"/>
</dbReference>
<dbReference type="Gene3D" id="3.40.50.150">
    <property type="entry name" value="Vaccinia Virus protein VP39"/>
    <property type="match status" value="2"/>
</dbReference>